<dbReference type="GO" id="GO:0003847">
    <property type="term" value="F:1-alkyl-2-acetylglycerophosphocholine esterase activity"/>
    <property type="evidence" value="ECO:0007669"/>
    <property type="project" value="UniProtKB-EC"/>
</dbReference>
<dbReference type="Proteomes" id="UP000756132">
    <property type="component" value="Chromosome 9"/>
</dbReference>
<evidence type="ECO:0000256" key="1">
    <source>
        <dbReference type="ARBA" id="ARBA00013201"/>
    </source>
</evidence>
<keyword evidence="2" id="KW-0378">Hydrolase</keyword>
<feature type="signal peptide" evidence="5">
    <location>
        <begin position="1"/>
        <end position="21"/>
    </location>
</feature>
<dbReference type="KEGG" id="ffu:CLAFUR5_09519"/>
<organism evidence="6 7">
    <name type="scientific">Passalora fulva</name>
    <name type="common">Tomato leaf mold</name>
    <name type="synonym">Cladosporium fulvum</name>
    <dbReference type="NCBI Taxonomy" id="5499"/>
    <lineage>
        <taxon>Eukaryota</taxon>
        <taxon>Fungi</taxon>
        <taxon>Dikarya</taxon>
        <taxon>Ascomycota</taxon>
        <taxon>Pezizomycotina</taxon>
        <taxon>Dothideomycetes</taxon>
        <taxon>Dothideomycetidae</taxon>
        <taxon>Mycosphaerellales</taxon>
        <taxon>Mycosphaerellaceae</taxon>
        <taxon>Fulvia</taxon>
    </lineage>
</organism>
<reference evidence="6" key="2">
    <citation type="journal article" date="2022" name="Microb. Genom.">
        <title>A chromosome-scale genome assembly of the tomato pathogen Cladosporium fulvum reveals a compartmentalized genome architecture and the presence of a dispensable chromosome.</title>
        <authorList>
            <person name="Zaccaron A.Z."/>
            <person name="Chen L.H."/>
            <person name="Samaras A."/>
            <person name="Stergiopoulos I."/>
        </authorList>
    </citation>
    <scope>NUCLEOTIDE SEQUENCE</scope>
    <source>
        <strain evidence="6">Race5_Kim</strain>
    </source>
</reference>
<dbReference type="AlphaFoldDB" id="A0A9Q8UTJ8"/>
<proteinExistence type="predicted"/>
<dbReference type="EMBL" id="CP090171">
    <property type="protein sequence ID" value="UJO21880.1"/>
    <property type="molecule type" value="Genomic_DNA"/>
</dbReference>
<dbReference type="GO" id="GO:0016042">
    <property type="term" value="P:lipid catabolic process"/>
    <property type="evidence" value="ECO:0007669"/>
    <property type="project" value="UniProtKB-KW"/>
</dbReference>
<dbReference type="SUPFAM" id="SSF53474">
    <property type="entry name" value="alpha/beta-Hydrolases"/>
    <property type="match status" value="1"/>
</dbReference>
<dbReference type="PANTHER" id="PTHR10272">
    <property type="entry name" value="PLATELET-ACTIVATING FACTOR ACETYLHYDROLASE"/>
    <property type="match status" value="1"/>
</dbReference>
<keyword evidence="7" id="KW-1185">Reference proteome</keyword>
<evidence type="ECO:0000256" key="2">
    <source>
        <dbReference type="ARBA" id="ARBA00022801"/>
    </source>
</evidence>
<feature type="chain" id="PRO_5040261951" description="1-alkyl-2-acetylglycerophosphocholine esterase" evidence="5">
    <location>
        <begin position="22"/>
        <end position="414"/>
    </location>
</feature>
<accession>A0A9Q8UTJ8</accession>
<dbReference type="EC" id="3.1.1.47" evidence="1"/>
<name>A0A9Q8UTJ8_PASFU</name>
<evidence type="ECO:0000313" key="6">
    <source>
        <dbReference type="EMBL" id="UJO21880.1"/>
    </source>
</evidence>
<dbReference type="PANTHER" id="PTHR10272:SF14">
    <property type="entry name" value="PAF ACETYLHYDROLASE FAMILY PROTEIN"/>
    <property type="match status" value="1"/>
</dbReference>
<keyword evidence="5" id="KW-0732">Signal</keyword>
<keyword evidence="3" id="KW-0442">Lipid degradation</keyword>
<evidence type="ECO:0000256" key="3">
    <source>
        <dbReference type="ARBA" id="ARBA00022963"/>
    </source>
</evidence>
<dbReference type="GeneID" id="71989397"/>
<keyword evidence="4" id="KW-0443">Lipid metabolism</keyword>
<evidence type="ECO:0000256" key="4">
    <source>
        <dbReference type="ARBA" id="ARBA00023098"/>
    </source>
</evidence>
<dbReference type="RefSeq" id="XP_047766246.1">
    <property type="nucleotide sequence ID" value="XM_047908667.1"/>
</dbReference>
<sequence>MLTLAVACLIVLCAWYEYVAGAYSQVPLPTEPLPFRTTTFDHFELVDTRRVDPYFGGPRKLMLSLFYPCSGNHSIACDLVIRRYLPRTTAEHLDPLLRSLDILDMLDVWDLEFVEACLEPPEHDMRANYPIVLFSHGLNSSRLLSSDQAQRLAMKGFAVITIDHPGTARVVTWLNGSTSLSADFGTNTMVDQAVRVRSEDISFVLDQLEDIDSDLNALFPYRIPGDPSKTSPNGSSVALLGHSLGGATGLRNAFDDGRLAGIANLDGYPFGFNTTGTTLPFEPVFSLPSSVSKVPTLLFNVPQQIRSTAFTELYHRLPVGKRLQLSLRGAGHWTFTDLPFIIARRNGSDKLPGRLGPGAEENLGTINGIVAMNATVYHLAAFFDVVLKGKKWSSLLAPDATYPEVSVARPRPGE</sequence>
<dbReference type="Gene3D" id="3.40.50.1820">
    <property type="entry name" value="alpha/beta hydrolase"/>
    <property type="match status" value="1"/>
</dbReference>
<protein>
    <recommendedName>
        <fullName evidence="1">1-alkyl-2-acetylglycerophosphocholine esterase</fullName>
        <ecNumber evidence="1">3.1.1.47</ecNumber>
    </recommendedName>
</protein>
<evidence type="ECO:0000256" key="5">
    <source>
        <dbReference type="SAM" id="SignalP"/>
    </source>
</evidence>
<gene>
    <name evidence="6" type="ORF">CLAFUR5_09519</name>
</gene>
<dbReference type="InterPro" id="IPR029058">
    <property type="entry name" value="AB_hydrolase_fold"/>
</dbReference>
<evidence type="ECO:0000313" key="7">
    <source>
        <dbReference type="Proteomes" id="UP000756132"/>
    </source>
</evidence>
<dbReference type="Pfam" id="PF03403">
    <property type="entry name" value="PAF-AH_p_II"/>
    <property type="match status" value="1"/>
</dbReference>
<dbReference type="OrthoDB" id="2363873at2759"/>
<reference evidence="6" key="1">
    <citation type="submission" date="2021-12" db="EMBL/GenBank/DDBJ databases">
        <authorList>
            <person name="Zaccaron A."/>
            <person name="Stergiopoulos I."/>
        </authorList>
    </citation>
    <scope>NUCLEOTIDE SEQUENCE</scope>
    <source>
        <strain evidence="6">Race5_Kim</strain>
    </source>
</reference>